<dbReference type="RefSeq" id="XP_009498093.1">
    <property type="nucleotide sequence ID" value="XM_009499818.1"/>
</dbReference>
<protein>
    <submittedName>
        <fullName evidence="2">Uncharacterized protein</fullName>
    </submittedName>
</protein>
<keyword evidence="3" id="KW-1185">Reference proteome</keyword>
<dbReference type="AlphaFoldDB" id="A0A058Z209"/>
<organism evidence="2">
    <name type="scientific">Fonticula alba</name>
    <name type="common">Slime mold</name>
    <dbReference type="NCBI Taxonomy" id="691883"/>
    <lineage>
        <taxon>Eukaryota</taxon>
        <taxon>Rotosphaerida</taxon>
        <taxon>Fonticulaceae</taxon>
        <taxon>Fonticula</taxon>
    </lineage>
</organism>
<reference evidence="2" key="1">
    <citation type="submission" date="2013-04" db="EMBL/GenBank/DDBJ databases">
        <title>The Genome Sequence of Fonticula alba ATCC 38817.</title>
        <authorList>
            <consortium name="The Broad Institute Genomics Platform"/>
            <person name="Russ C."/>
            <person name="Cuomo C."/>
            <person name="Burger G."/>
            <person name="Gray M.W."/>
            <person name="Holland P.W.H."/>
            <person name="King N."/>
            <person name="Lang F.B.F."/>
            <person name="Roger A.J."/>
            <person name="Ruiz-Trillo I."/>
            <person name="Brown M."/>
            <person name="Walker B."/>
            <person name="Young S."/>
            <person name="Zeng Q."/>
            <person name="Gargeya S."/>
            <person name="Fitzgerald M."/>
            <person name="Haas B."/>
            <person name="Abouelleil A."/>
            <person name="Allen A.W."/>
            <person name="Alvarado L."/>
            <person name="Arachchi H.M."/>
            <person name="Berlin A.M."/>
            <person name="Chapman S.B."/>
            <person name="Gainer-Dewar J."/>
            <person name="Goldberg J."/>
            <person name="Griggs A."/>
            <person name="Gujja S."/>
            <person name="Hansen M."/>
            <person name="Howarth C."/>
            <person name="Imamovic A."/>
            <person name="Ireland A."/>
            <person name="Larimer J."/>
            <person name="McCowan C."/>
            <person name="Murphy C."/>
            <person name="Pearson M."/>
            <person name="Poon T.W."/>
            <person name="Priest M."/>
            <person name="Roberts A."/>
            <person name="Saif S."/>
            <person name="Shea T."/>
            <person name="Sisk P."/>
            <person name="Sykes S."/>
            <person name="Wortman J."/>
            <person name="Nusbaum C."/>
            <person name="Birren B."/>
        </authorList>
    </citation>
    <scope>NUCLEOTIDE SEQUENCE [LARGE SCALE GENOMIC DNA]</scope>
    <source>
        <strain evidence="2">ATCC 38817</strain>
    </source>
</reference>
<gene>
    <name evidence="2" type="ORF">H696_06050</name>
</gene>
<evidence type="ECO:0000313" key="3">
    <source>
        <dbReference type="Proteomes" id="UP000030693"/>
    </source>
</evidence>
<accession>A0A058Z209</accession>
<name>A0A058Z209_FONAL</name>
<proteinExistence type="predicted"/>
<dbReference type="GeneID" id="20530775"/>
<feature type="region of interest" description="Disordered" evidence="1">
    <location>
        <begin position="69"/>
        <end position="98"/>
    </location>
</feature>
<feature type="compositionally biased region" description="Low complexity" evidence="1">
    <location>
        <begin position="69"/>
        <end position="79"/>
    </location>
</feature>
<dbReference type="Proteomes" id="UP000030693">
    <property type="component" value="Unassembled WGS sequence"/>
</dbReference>
<sequence length="121" mass="12675">MDRIPPLAIKYPRTRCSADAFLRLTHGVPANQLLSMLGSLQVERLPQVVITQAATAAVAAATTVAAAPLPSSPSAIPTAPGCPPIEPRVATAPPGPPLPGIWLHEEEFEMFSIFGAADHHP</sequence>
<evidence type="ECO:0000256" key="1">
    <source>
        <dbReference type="SAM" id="MobiDB-lite"/>
    </source>
</evidence>
<dbReference type="OrthoDB" id="1597724at2759"/>
<evidence type="ECO:0000313" key="2">
    <source>
        <dbReference type="EMBL" id="KCV67532.1"/>
    </source>
</evidence>
<dbReference type="EMBL" id="KB932217">
    <property type="protein sequence ID" value="KCV67532.1"/>
    <property type="molecule type" value="Genomic_DNA"/>
</dbReference>